<comment type="similarity">
    <text evidence="2">Belongs to the Antp homeobox family.</text>
</comment>
<feature type="compositionally biased region" description="Polar residues" evidence="9">
    <location>
        <begin position="574"/>
        <end position="587"/>
    </location>
</feature>
<dbReference type="Pfam" id="PF00046">
    <property type="entry name" value="Homeodomain"/>
    <property type="match status" value="1"/>
</dbReference>
<evidence type="ECO:0000256" key="2">
    <source>
        <dbReference type="ARBA" id="ARBA00009107"/>
    </source>
</evidence>
<dbReference type="PANTHER" id="PTHR45659:SF4">
    <property type="entry name" value="HOMEOBOX PROTEIN ABDOMINAL-A"/>
    <property type="match status" value="1"/>
</dbReference>
<feature type="compositionally biased region" description="Polar residues" evidence="9">
    <location>
        <begin position="412"/>
        <end position="429"/>
    </location>
</feature>
<keyword evidence="12" id="KW-1185">Reference proteome</keyword>
<dbReference type="GO" id="GO:0005634">
    <property type="term" value="C:nucleus"/>
    <property type="evidence" value="ECO:0007669"/>
    <property type="project" value="UniProtKB-SubCell"/>
</dbReference>
<reference evidence="11" key="2">
    <citation type="submission" date="2015-11" db="EMBL/GenBank/DDBJ databases">
        <authorList>
            <person name="Zhang Y."/>
            <person name="Guo Z."/>
        </authorList>
    </citation>
    <scope>NUCLEOTIDE SEQUENCE</scope>
</reference>
<proteinExistence type="inferred from homology"/>
<keyword evidence="3" id="KW-0217">Developmental protein</keyword>
<keyword evidence="6 7" id="KW-0539">Nucleus</keyword>
<dbReference type="OrthoDB" id="6268325at2759"/>
<dbReference type="Proteomes" id="UP000017246">
    <property type="component" value="Unassembled WGS sequence"/>
</dbReference>
<dbReference type="OMA" id="QYHANSS"/>
<evidence type="ECO:0000256" key="8">
    <source>
        <dbReference type="RuleBase" id="RU000682"/>
    </source>
</evidence>
<feature type="region of interest" description="Disordered" evidence="9">
    <location>
        <begin position="1"/>
        <end position="30"/>
    </location>
</feature>
<evidence type="ECO:0000256" key="6">
    <source>
        <dbReference type="ARBA" id="ARBA00023242"/>
    </source>
</evidence>
<feature type="compositionally biased region" description="Low complexity" evidence="9">
    <location>
        <begin position="17"/>
        <end position="30"/>
    </location>
</feature>
<dbReference type="STRING" id="6211.A0A068YBI6"/>
<dbReference type="GO" id="GO:0000981">
    <property type="term" value="F:DNA-binding transcription factor activity, RNA polymerase II-specific"/>
    <property type="evidence" value="ECO:0007669"/>
    <property type="project" value="InterPro"/>
</dbReference>
<comment type="subcellular location">
    <subcellularLocation>
        <location evidence="1 7 8">Nucleus</location>
    </subcellularLocation>
</comment>
<dbReference type="GO" id="GO:0009952">
    <property type="term" value="P:anterior/posterior pattern specification"/>
    <property type="evidence" value="ECO:0007669"/>
    <property type="project" value="TreeGrafter"/>
</dbReference>
<gene>
    <name evidence="11" type="ORF">EmuJ_000959500</name>
</gene>
<feature type="compositionally biased region" description="Pro residues" evidence="9">
    <location>
        <begin position="338"/>
        <end position="352"/>
    </location>
</feature>
<feature type="compositionally biased region" description="Gly residues" evidence="9">
    <location>
        <begin position="228"/>
        <end position="244"/>
    </location>
</feature>
<dbReference type="Gene3D" id="1.10.10.60">
    <property type="entry name" value="Homeodomain-like"/>
    <property type="match status" value="1"/>
</dbReference>
<dbReference type="eggNOG" id="KOG0489">
    <property type="taxonomic scope" value="Eukaryota"/>
</dbReference>
<evidence type="ECO:0000256" key="1">
    <source>
        <dbReference type="ARBA" id="ARBA00004123"/>
    </source>
</evidence>
<evidence type="ECO:0000256" key="5">
    <source>
        <dbReference type="ARBA" id="ARBA00023155"/>
    </source>
</evidence>
<feature type="compositionally biased region" description="Low complexity" evidence="9">
    <location>
        <begin position="291"/>
        <end position="305"/>
    </location>
</feature>
<accession>A0A068YBI6</accession>
<feature type="domain" description="Homeobox" evidence="10">
    <location>
        <begin position="454"/>
        <end position="514"/>
    </location>
</feature>
<dbReference type="CDD" id="cd00086">
    <property type="entry name" value="homeodomain"/>
    <property type="match status" value="1"/>
</dbReference>
<feature type="compositionally biased region" description="Basic residues" evidence="9">
    <location>
        <begin position="555"/>
        <end position="564"/>
    </location>
</feature>
<dbReference type="EMBL" id="LN902842">
    <property type="protein sequence ID" value="CDS41907.1"/>
    <property type="molecule type" value="Genomic_DNA"/>
</dbReference>
<feature type="region of interest" description="Disordered" evidence="9">
    <location>
        <begin position="388"/>
        <end position="435"/>
    </location>
</feature>
<protein>
    <submittedName>
        <fullName evidence="11">Hox protein Smox1</fullName>
    </submittedName>
</protein>
<dbReference type="SUPFAM" id="SSF46689">
    <property type="entry name" value="Homeodomain-like"/>
    <property type="match status" value="1"/>
</dbReference>
<evidence type="ECO:0000313" key="12">
    <source>
        <dbReference type="Proteomes" id="UP000017246"/>
    </source>
</evidence>
<evidence type="ECO:0000259" key="10">
    <source>
        <dbReference type="PROSITE" id="PS50071"/>
    </source>
</evidence>
<dbReference type="PANTHER" id="PTHR45659">
    <property type="entry name" value="HOMEOBOX PROTEIN HOX"/>
    <property type="match status" value="1"/>
</dbReference>
<evidence type="ECO:0000256" key="9">
    <source>
        <dbReference type="SAM" id="MobiDB-lite"/>
    </source>
</evidence>
<organism evidence="11 12">
    <name type="scientific">Echinococcus multilocularis</name>
    <name type="common">Fox tapeworm</name>
    <dbReference type="NCBI Taxonomy" id="6211"/>
    <lineage>
        <taxon>Eukaryota</taxon>
        <taxon>Metazoa</taxon>
        <taxon>Spiralia</taxon>
        <taxon>Lophotrochozoa</taxon>
        <taxon>Platyhelminthes</taxon>
        <taxon>Cestoda</taxon>
        <taxon>Eucestoda</taxon>
        <taxon>Cyclophyllidea</taxon>
        <taxon>Taeniidae</taxon>
        <taxon>Echinococcus</taxon>
    </lineage>
</organism>
<dbReference type="PROSITE" id="PS50071">
    <property type="entry name" value="HOMEOBOX_2"/>
    <property type="match status" value="1"/>
</dbReference>
<sequence length="760" mass="83390">MLAMQTNYPSLPPENESTTSTNPPTPAASATVAAVVVGGGGTGAGRYPSSTLTSAPFPGSSAIDTSFSRCVPETNETTTSLNEVLHRSLMASSFTANEIDEPVIPRAHSKGKTFDLNALREAASREKKLFEKDPSERKESVTGNYDFPIHMPTGHPPWPNHIDNHPIDVQPKSVQAPETSPSASAKLGSFSPNVGMLPYTNTGSTKDLDYFLAANAARALVNHLGGAGGTGSSGGTAGAGGSGSGIVPQPSDDRSKSPSMGFRDIVNPHISPTQQPSSMEPLYAHQRSFSDRSSPSRSSFGLPSLEMSSGAPPNMSVPFNSSPLPFSMPPNFRQNNPPYSPHPPHHLLPPNPFGGLDPNFADRMKDYSAPHHLMDPRFPVVCSMSRLPRSASPMDGDRRGGGIIGDSGMSDASPNSSSSGKFVSPHNQAGGTTGNGGNIVLYPWMNPKSCELGIENKRTRQTYTRYQTLELEKEFHFNKYLTRRRRIEIAHSLSLTERQIKIWFQNRRMKWKKEHNIAKLNGPGTLEQLEMMEQAANASAGSVDRPQPLFLGSPSHKHRGQHGSHHFDSDSRSVDTASDSGAPSQHISDVPLYQRPEMPINCHSLVNSSNEGEEFDETCGEVYDMRQVKKFKHPSGSPLDLHPQDYPQPKLSHPNPYQGGNPPDNYSQNPIQRQHETAKQIHRFYSIYSIPSHYQSSHHSHRHLTTQHARQNHTLKTYLDNPPPNTIVYVHRLDHCPYHHLRLLNSINLILLITTLCQCF</sequence>
<keyword evidence="4 7" id="KW-0238">DNA-binding</keyword>
<dbReference type="FunFam" id="1.10.10.60:FF:000017">
    <property type="entry name" value="Homeobox protein antennapedia"/>
    <property type="match status" value="1"/>
</dbReference>
<feature type="region of interest" description="Disordered" evidence="9">
    <location>
        <begin position="228"/>
        <end position="361"/>
    </location>
</feature>
<dbReference type="InterPro" id="IPR017970">
    <property type="entry name" value="Homeobox_CS"/>
</dbReference>
<evidence type="ECO:0000256" key="3">
    <source>
        <dbReference type="ARBA" id="ARBA00022473"/>
    </source>
</evidence>
<feature type="region of interest" description="Disordered" evidence="9">
    <location>
        <begin position="535"/>
        <end position="594"/>
    </location>
</feature>
<dbReference type="InterPro" id="IPR009057">
    <property type="entry name" value="Homeodomain-like_sf"/>
</dbReference>
<feature type="region of interest" description="Disordered" evidence="9">
    <location>
        <begin position="161"/>
        <end position="193"/>
    </location>
</feature>
<evidence type="ECO:0000256" key="7">
    <source>
        <dbReference type="PROSITE-ProRule" id="PRU00108"/>
    </source>
</evidence>
<dbReference type="InterPro" id="IPR020479">
    <property type="entry name" value="HD_metazoa"/>
</dbReference>
<keyword evidence="5 7" id="KW-0371">Homeobox</keyword>
<dbReference type="AlphaFoldDB" id="A0A068YBI6"/>
<name>A0A068YBI6_ECHMU</name>
<evidence type="ECO:0000313" key="11">
    <source>
        <dbReference type="EMBL" id="CDS41907.1"/>
    </source>
</evidence>
<dbReference type="PRINTS" id="PR00024">
    <property type="entry name" value="HOMEOBOX"/>
</dbReference>
<feature type="region of interest" description="Disordered" evidence="9">
    <location>
        <begin position="632"/>
        <end position="674"/>
    </location>
</feature>
<feature type="DNA-binding region" description="Homeobox" evidence="7">
    <location>
        <begin position="456"/>
        <end position="515"/>
    </location>
</feature>
<dbReference type="PROSITE" id="PS00027">
    <property type="entry name" value="HOMEOBOX_1"/>
    <property type="match status" value="1"/>
</dbReference>
<dbReference type="InterPro" id="IPR001356">
    <property type="entry name" value="HD"/>
</dbReference>
<feature type="compositionally biased region" description="Polar residues" evidence="9">
    <location>
        <begin position="172"/>
        <end position="183"/>
    </location>
</feature>
<dbReference type="InterPro" id="IPR050296">
    <property type="entry name" value="Antp_homeobox"/>
</dbReference>
<dbReference type="GO" id="GO:0000978">
    <property type="term" value="F:RNA polymerase II cis-regulatory region sequence-specific DNA binding"/>
    <property type="evidence" value="ECO:0007669"/>
    <property type="project" value="TreeGrafter"/>
</dbReference>
<dbReference type="SMART" id="SM00389">
    <property type="entry name" value="HOX"/>
    <property type="match status" value="1"/>
</dbReference>
<reference evidence="11" key="1">
    <citation type="journal article" date="2013" name="Nature">
        <title>The genomes of four tapeworm species reveal adaptations to parasitism.</title>
        <authorList>
            <person name="Tsai I.J."/>
            <person name="Zarowiecki M."/>
            <person name="Holroyd N."/>
            <person name="Garciarrubio A."/>
            <person name="Sanchez-Flores A."/>
            <person name="Brooks K.L."/>
            <person name="Tracey A."/>
            <person name="Bobes R.J."/>
            <person name="Fragoso G."/>
            <person name="Sciutto E."/>
            <person name="Aslett M."/>
            <person name="Beasley H."/>
            <person name="Bennett H.M."/>
            <person name="Cai J."/>
            <person name="Camicia F."/>
            <person name="Clark R."/>
            <person name="Cucher M."/>
            <person name="De Silva N."/>
            <person name="Day T.A."/>
            <person name="Deplazes P."/>
            <person name="Estrada K."/>
            <person name="Fernandez C."/>
            <person name="Holland P.W."/>
            <person name="Hou J."/>
            <person name="Hu S."/>
            <person name="Huckvale T."/>
            <person name="Hung S.S."/>
            <person name="Kamenetzky L."/>
            <person name="Keane J.A."/>
            <person name="Kiss F."/>
            <person name="Koziol U."/>
            <person name="Lambert O."/>
            <person name="Liu K."/>
            <person name="Luo X."/>
            <person name="Luo Y."/>
            <person name="Macchiaroli N."/>
            <person name="Nichol S."/>
            <person name="Paps J."/>
            <person name="Parkinson J."/>
            <person name="Pouchkina-Stantcheva N."/>
            <person name="Riddiford N."/>
            <person name="Rosenzvit M."/>
            <person name="Salinas G."/>
            <person name="Wasmuth J.D."/>
            <person name="Zamanian M."/>
            <person name="Zheng Y."/>
            <person name="Cai X."/>
            <person name="Soberon X."/>
            <person name="Olson P.D."/>
            <person name="Laclette J.P."/>
            <person name="Brehm K."/>
            <person name="Berriman M."/>
            <person name="Garciarrubio A."/>
            <person name="Bobes R.J."/>
            <person name="Fragoso G."/>
            <person name="Sanchez-Flores A."/>
            <person name="Estrada K."/>
            <person name="Cevallos M.A."/>
            <person name="Morett E."/>
            <person name="Gonzalez V."/>
            <person name="Portillo T."/>
            <person name="Ochoa-Leyva A."/>
            <person name="Jose M.V."/>
            <person name="Sciutto E."/>
            <person name="Landa A."/>
            <person name="Jimenez L."/>
            <person name="Valdes V."/>
            <person name="Carrero J.C."/>
            <person name="Larralde C."/>
            <person name="Morales-Montor J."/>
            <person name="Limon-Lason J."/>
            <person name="Soberon X."/>
            <person name="Laclette J.P."/>
        </authorList>
    </citation>
    <scope>NUCLEOTIDE SEQUENCE [LARGE SCALE GENOMIC DNA]</scope>
</reference>
<evidence type="ECO:0000256" key="4">
    <source>
        <dbReference type="ARBA" id="ARBA00023125"/>
    </source>
</evidence>